<dbReference type="VEuPathDB" id="FungiDB:C8Q69DRAFT_440746"/>
<comment type="caution">
    <text evidence="3">The sequence shown here is derived from an EMBL/GenBank/DDBJ whole genome shotgun (WGS) entry which is preliminary data.</text>
</comment>
<dbReference type="Gene3D" id="1.20.58.340">
    <property type="entry name" value="Magnesium transport protein CorA, transmembrane region"/>
    <property type="match status" value="1"/>
</dbReference>
<dbReference type="EMBL" id="RCNU01000001">
    <property type="protein sequence ID" value="RWQ99670.1"/>
    <property type="molecule type" value="Genomic_DNA"/>
</dbReference>
<feature type="transmembrane region" description="Helical" evidence="1">
    <location>
        <begin position="395"/>
        <end position="413"/>
    </location>
</feature>
<dbReference type="GeneID" id="39597961"/>
<proteinExistence type="predicted"/>
<evidence type="ECO:0000313" key="3">
    <source>
        <dbReference type="EMBL" id="RWQ99670.1"/>
    </source>
</evidence>
<keyword evidence="1" id="KW-1133">Transmembrane helix</keyword>
<evidence type="ECO:0000313" key="4">
    <source>
        <dbReference type="Proteomes" id="UP000283841"/>
    </source>
</evidence>
<sequence>MASMCLEAERASLEIKVNKKAPFLFRSTDDGIQLYYLPLDARGNSMCGENDKDHSTIQVVADLEQLYSLKKASVHQSQVFIIRHENTWGRLKICRNVFEEFARQYKIFPRFWQHMLSFGWRHNENEFGFAGFQFRDFAVGRTGSNNACEFSYILRRVEPNGRDLTDGQSPWSIRQTAIYHKIAPGDIPDLAITSREIRPISTFLLVAPSLFAERHILRGVERAREAEEPISPCLRDWKDYMAWVENKLKEQLSMKDRSVAQQVDGNITFLDRQHIHELEEYTIDMKMILVNMLNNIVQVRDQCQKDCLDNSTERVQTCVYFLEEFNSYVREADMYVQRAEFLSEKVRSTAQMLSTLLDYEEAKALKDLGIASQRDGKFLSALTLKSALDASAVKVLTVISLVYLPTTVVANFFSTTFVKTDNDGKTHVSTEAWILAAISIPLTFLTVVLWWLFVHLSTITVELPDNEAQPPRTLGKVKLLSWLLPWKPSRKSSDLETGIVPGGSLPDVLTEGVCTSNTKMLKH</sequence>
<reference evidence="3 4" key="1">
    <citation type="journal article" date="2018" name="Front. Microbiol.">
        <title>Genomic and genetic insights into a cosmopolitan fungus, Paecilomyces variotii (Eurotiales).</title>
        <authorList>
            <person name="Urquhart A.S."/>
            <person name="Mondo S.J."/>
            <person name="Makela M.R."/>
            <person name="Hane J.K."/>
            <person name="Wiebenga A."/>
            <person name="He G."/>
            <person name="Mihaltcheva S."/>
            <person name="Pangilinan J."/>
            <person name="Lipzen A."/>
            <person name="Barry K."/>
            <person name="de Vries R.P."/>
            <person name="Grigoriev I.V."/>
            <person name="Idnurm A."/>
        </authorList>
    </citation>
    <scope>NUCLEOTIDE SEQUENCE [LARGE SCALE GENOMIC DNA]</scope>
    <source>
        <strain evidence="3 4">CBS 101075</strain>
    </source>
</reference>
<keyword evidence="1" id="KW-0812">Transmembrane</keyword>
<organism evidence="3 4">
    <name type="scientific">Byssochlamys spectabilis</name>
    <name type="common">Paecilomyces variotii</name>
    <dbReference type="NCBI Taxonomy" id="264951"/>
    <lineage>
        <taxon>Eukaryota</taxon>
        <taxon>Fungi</taxon>
        <taxon>Dikarya</taxon>
        <taxon>Ascomycota</taxon>
        <taxon>Pezizomycotina</taxon>
        <taxon>Eurotiomycetes</taxon>
        <taxon>Eurotiomycetidae</taxon>
        <taxon>Eurotiales</taxon>
        <taxon>Thermoascaceae</taxon>
        <taxon>Paecilomyces</taxon>
    </lineage>
</organism>
<dbReference type="Pfam" id="PF26616">
    <property type="entry name" value="CorA-like"/>
    <property type="match status" value="1"/>
</dbReference>
<name>A0A443I6D2_BYSSP</name>
<feature type="transmembrane region" description="Helical" evidence="1">
    <location>
        <begin position="433"/>
        <end position="453"/>
    </location>
</feature>
<dbReference type="RefSeq" id="XP_028489315.1">
    <property type="nucleotide sequence ID" value="XM_028628684.1"/>
</dbReference>
<keyword evidence="4" id="KW-1185">Reference proteome</keyword>
<dbReference type="Proteomes" id="UP000283841">
    <property type="component" value="Unassembled WGS sequence"/>
</dbReference>
<protein>
    <recommendedName>
        <fullName evidence="2">CorA-like transporter domain-containing protein</fullName>
    </recommendedName>
</protein>
<gene>
    <name evidence="3" type="ORF">C8Q69DRAFT_440746</name>
</gene>
<feature type="domain" description="CorA-like transporter" evidence="2">
    <location>
        <begin position="12"/>
        <end position="181"/>
    </location>
</feature>
<evidence type="ECO:0000259" key="2">
    <source>
        <dbReference type="Pfam" id="PF26616"/>
    </source>
</evidence>
<evidence type="ECO:0000256" key="1">
    <source>
        <dbReference type="SAM" id="Phobius"/>
    </source>
</evidence>
<dbReference type="InterPro" id="IPR058257">
    <property type="entry name" value="CorA-like_dom"/>
</dbReference>
<accession>A0A443I6D2</accession>
<dbReference type="STRING" id="264951.A0A443I6D2"/>
<keyword evidence="1" id="KW-0472">Membrane</keyword>
<dbReference type="AlphaFoldDB" id="A0A443I6D2"/>